<feature type="region of interest" description="Disordered" evidence="2">
    <location>
        <begin position="645"/>
        <end position="667"/>
    </location>
</feature>
<dbReference type="PROSITE" id="PS50158">
    <property type="entry name" value="ZF_CCHC"/>
    <property type="match status" value="1"/>
</dbReference>
<gene>
    <name evidence="4" type="ORF">LTRI10_LOCUS35811</name>
</gene>
<dbReference type="Proteomes" id="UP001497516">
    <property type="component" value="Chromosome 6"/>
</dbReference>
<keyword evidence="5" id="KW-1185">Reference proteome</keyword>
<dbReference type="GO" id="GO:0003676">
    <property type="term" value="F:nucleic acid binding"/>
    <property type="evidence" value="ECO:0007669"/>
    <property type="project" value="InterPro"/>
</dbReference>
<dbReference type="Pfam" id="PF14392">
    <property type="entry name" value="zf-CCHC_4"/>
    <property type="match status" value="1"/>
</dbReference>
<evidence type="ECO:0000256" key="2">
    <source>
        <dbReference type="SAM" id="MobiDB-lite"/>
    </source>
</evidence>
<dbReference type="GO" id="GO:0008270">
    <property type="term" value="F:zinc ion binding"/>
    <property type="evidence" value="ECO:0007669"/>
    <property type="project" value="UniProtKB-KW"/>
</dbReference>
<dbReference type="InterPro" id="IPR001878">
    <property type="entry name" value="Znf_CCHC"/>
</dbReference>
<dbReference type="AlphaFoldDB" id="A0AAV2FAR8"/>
<dbReference type="InterPro" id="IPR025558">
    <property type="entry name" value="DUF4283"/>
</dbReference>
<evidence type="ECO:0000259" key="3">
    <source>
        <dbReference type="PROSITE" id="PS50158"/>
    </source>
</evidence>
<feature type="compositionally biased region" description="Low complexity" evidence="2">
    <location>
        <begin position="743"/>
        <end position="757"/>
    </location>
</feature>
<name>A0AAV2FAR8_9ROSI</name>
<protein>
    <recommendedName>
        <fullName evidence="3">CCHC-type domain-containing protein</fullName>
    </recommendedName>
</protein>
<dbReference type="PANTHER" id="PTHR31286">
    <property type="entry name" value="GLYCINE-RICH CELL WALL STRUCTURAL PROTEIN 1.8-LIKE"/>
    <property type="match status" value="1"/>
</dbReference>
<feature type="region of interest" description="Disordered" evidence="2">
    <location>
        <begin position="686"/>
        <end position="802"/>
    </location>
</feature>
<evidence type="ECO:0000313" key="4">
    <source>
        <dbReference type="EMBL" id="CAL1395374.1"/>
    </source>
</evidence>
<keyword evidence="1" id="KW-0479">Metal-binding</keyword>
<feature type="domain" description="CCHC-type" evidence="3">
    <location>
        <begin position="579"/>
        <end position="592"/>
    </location>
</feature>
<organism evidence="4 5">
    <name type="scientific">Linum trigynum</name>
    <dbReference type="NCBI Taxonomy" id="586398"/>
    <lineage>
        <taxon>Eukaryota</taxon>
        <taxon>Viridiplantae</taxon>
        <taxon>Streptophyta</taxon>
        <taxon>Embryophyta</taxon>
        <taxon>Tracheophyta</taxon>
        <taxon>Spermatophyta</taxon>
        <taxon>Magnoliopsida</taxon>
        <taxon>eudicotyledons</taxon>
        <taxon>Gunneridae</taxon>
        <taxon>Pentapetalae</taxon>
        <taxon>rosids</taxon>
        <taxon>fabids</taxon>
        <taxon>Malpighiales</taxon>
        <taxon>Linaceae</taxon>
        <taxon>Linum</taxon>
    </lineage>
</organism>
<keyword evidence="1" id="KW-0863">Zinc-finger</keyword>
<evidence type="ECO:0000313" key="5">
    <source>
        <dbReference type="Proteomes" id="UP001497516"/>
    </source>
</evidence>
<dbReference type="Pfam" id="PF14111">
    <property type="entry name" value="DUF4283"/>
    <property type="match status" value="1"/>
</dbReference>
<proteinExistence type="predicted"/>
<sequence>MRGALPSLLAWSCWLGNWLLEIFSSFFLISLVNQNAGKAQRGHDLDRGNGSENGTRWKMGSVPRLHCDPNQMGCNLKRVLKKRKQVLSREMQDFSIENDPSISISVKKRRLVQFHEWRFCLPSSDLVGEEPLLSRTDEINVESSDLGERANARVGLGDRDFVAEAASMRGLVINRRRRCAPVVAAGGSADAPPCLATRDLPPPPPPQSENLGKQLAISPGMDFPAFSGLFGGSTRITAQRKDSSEDTLLVGNFTPIRTLTIPNMYLQLGFSGGRGPLSLFILRPNGRWTVSTQKSRRPGEIASTETLSIFAPLRSSSGMWRVWNPQSIPVSFRATPFKHTPVIHPCPKPAVHGKLLTDEVLGWKIPGANTINKSLCQDLCTMAHVTEDQVVHFSLEEVQSTRFRAARSLLGHLFTNDQITTGELREELLDAWKIRGQLRVIRAKHGLFEIVLPNEEAKKWALSRNPWIIKDRLLTLCPWSPVIPKKNYEEMAKAPLRVQLWGVKEDCCTKLFGRKMVVAAIGQVIDAGIFACKETGERFIKVNTVIDFSLPLRSQIMAASEEGDKFWVSCKYEFLPSFCFRCGRIGHARRDCSFDPPQGQERFGPHMATKKVGRKLYEEEGDSPVFGGSRRSVWINRQQRIPMAMDSAEPTRESQNLAQSAARMKQTASSKIMMAEVSIDEPAVQQMQISGRPTQKPRGSPRGFVVNRPPKVRLGQNRPSKSGRKVSGTAPGNPKIERRTVIASAQSRPRSSAQVQSEPPSNEETPAMIQEHSRRRRLLLEEDSDDDMVDVTPMDNQGISDRPVNWNQLGRWRPAWFRGIRKR</sequence>
<keyword evidence="1" id="KW-0862">Zinc</keyword>
<dbReference type="EMBL" id="OZ034819">
    <property type="protein sequence ID" value="CAL1395374.1"/>
    <property type="molecule type" value="Genomic_DNA"/>
</dbReference>
<feature type="region of interest" description="Disordered" evidence="2">
    <location>
        <begin position="40"/>
        <end position="62"/>
    </location>
</feature>
<dbReference type="InterPro" id="IPR025836">
    <property type="entry name" value="Zn_knuckle_CX2CX4HX4C"/>
</dbReference>
<dbReference type="PANTHER" id="PTHR31286:SF180">
    <property type="entry name" value="OS10G0362600 PROTEIN"/>
    <property type="match status" value="1"/>
</dbReference>
<dbReference type="InterPro" id="IPR040256">
    <property type="entry name" value="At4g02000-like"/>
</dbReference>
<evidence type="ECO:0000256" key="1">
    <source>
        <dbReference type="PROSITE-ProRule" id="PRU00047"/>
    </source>
</evidence>
<accession>A0AAV2FAR8</accession>
<reference evidence="4 5" key="1">
    <citation type="submission" date="2024-04" db="EMBL/GenBank/DDBJ databases">
        <authorList>
            <person name="Fracassetti M."/>
        </authorList>
    </citation>
    <scope>NUCLEOTIDE SEQUENCE [LARGE SCALE GENOMIC DNA]</scope>
</reference>